<name>A0A1H2TRX9_9RHOB</name>
<reference evidence="9 10" key="1">
    <citation type="submission" date="2016-10" db="EMBL/GenBank/DDBJ databases">
        <authorList>
            <person name="de Groot N.N."/>
        </authorList>
    </citation>
    <scope>NUCLEOTIDE SEQUENCE [LARGE SCALE GENOMIC DNA]</scope>
    <source>
        <strain evidence="9 10">CGMCC 1.8894</strain>
    </source>
</reference>
<evidence type="ECO:0000313" key="9">
    <source>
        <dbReference type="EMBL" id="SDW46650.1"/>
    </source>
</evidence>
<feature type="transmembrane region" description="Helical" evidence="8">
    <location>
        <begin position="174"/>
        <end position="196"/>
    </location>
</feature>
<proteinExistence type="inferred from homology"/>
<keyword evidence="10" id="KW-1185">Reference proteome</keyword>
<feature type="transmembrane region" description="Helical" evidence="8">
    <location>
        <begin position="136"/>
        <end position="154"/>
    </location>
</feature>
<keyword evidence="4 8" id="KW-0812">Transmembrane</keyword>
<comment type="similarity">
    <text evidence="2">Belongs to the CbiQ family.</text>
</comment>
<dbReference type="PANTHER" id="PTHR34857">
    <property type="entry name" value="SLL0384 PROTEIN"/>
    <property type="match status" value="1"/>
</dbReference>
<evidence type="ECO:0000256" key="8">
    <source>
        <dbReference type="SAM" id="Phobius"/>
    </source>
</evidence>
<dbReference type="GO" id="GO:0005886">
    <property type="term" value="C:plasma membrane"/>
    <property type="evidence" value="ECO:0007669"/>
    <property type="project" value="UniProtKB-ARBA"/>
</dbReference>
<dbReference type="RefSeq" id="WP_092885680.1">
    <property type="nucleotide sequence ID" value="NZ_FNOM01000002.1"/>
</dbReference>
<dbReference type="OrthoDB" id="7872653at2"/>
<dbReference type="EMBL" id="FNOM01000002">
    <property type="protein sequence ID" value="SDW46650.1"/>
    <property type="molecule type" value="Genomic_DNA"/>
</dbReference>
<dbReference type="Pfam" id="PF02361">
    <property type="entry name" value="CbiQ"/>
    <property type="match status" value="1"/>
</dbReference>
<keyword evidence="3" id="KW-1003">Cell membrane</keyword>
<dbReference type="Proteomes" id="UP000198539">
    <property type="component" value="Unassembled WGS sequence"/>
</dbReference>
<feature type="region of interest" description="Disordered" evidence="7">
    <location>
        <begin position="34"/>
        <end position="60"/>
    </location>
</feature>
<dbReference type="STRING" id="564137.SAMN04488238_102155"/>
<evidence type="ECO:0000256" key="3">
    <source>
        <dbReference type="ARBA" id="ARBA00022475"/>
    </source>
</evidence>
<comment type="subcellular location">
    <subcellularLocation>
        <location evidence="1">Membrane</location>
        <topology evidence="1">Multi-pass membrane protein</topology>
    </subcellularLocation>
</comment>
<dbReference type="PANTHER" id="PTHR34857:SF2">
    <property type="entry name" value="SLL0384 PROTEIN"/>
    <property type="match status" value="1"/>
</dbReference>
<evidence type="ECO:0000256" key="5">
    <source>
        <dbReference type="ARBA" id="ARBA00022989"/>
    </source>
</evidence>
<evidence type="ECO:0000313" key="10">
    <source>
        <dbReference type="Proteomes" id="UP000198539"/>
    </source>
</evidence>
<protein>
    <submittedName>
        <fullName evidence="9">Cobalt/nickel transport system permease protein</fullName>
    </submittedName>
</protein>
<sequence length="317" mass="32594">MADAWDSPAKGISPAGCKGQGGILRACFPADRPADLCPPDDDPREVDPTNAGPMDADPRITGPVSCADLTPSSVSSTPAARPLVPRVSARARLVVVVVLAFGIASVEGLTVMPLIAAIAAGGLLASGQLRHIMARMRGAFALALAFLMVLPLVAGHTPLAQLGPLTLYLEGAQAGALIGGRLLAIVALTLGLLSTLPVFQLVAGLRGLGLPPLMADLALLTLRYLDEVSAQLARARLARRLRGGVRGWRALPDHALLLATGLIRAQARSEALWAAMRLRGYGAGLAARATPLGPRDWAAMLGAGAVAVALVALDRSL</sequence>
<keyword evidence="6 8" id="KW-0472">Membrane</keyword>
<evidence type="ECO:0000256" key="2">
    <source>
        <dbReference type="ARBA" id="ARBA00008564"/>
    </source>
</evidence>
<evidence type="ECO:0000256" key="1">
    <source>
        <dbReference type="ARBA" id="ARBA00004141"/>
    </source>
</evidence>
<evidence type="ECO:0000256" key="6">
    <source>
        <dbReference type="ARBA" id="ARBA00023136"/>
    </source>
</evidence>
<organism evidence="9 10">
    <name type="scientific">Roseicitreum antarcticum</name>
    <dbReference type="NCBI Taxonomy" id="564137"/>
    <lineage>
        <taxon>Bacteria</taxon>
        <taxon>Pseudomonadati</taxon>
        <taxon>Pseudomonadota</taxon>
        <taxon>Alphaproteobacteria</taxon>
        <taxon>Rhodobacterales</taxon>
        <taxon>Paracoccaceae</taxon>
        <taxon>Roseicitreum</taxon>
    </lineage>
</organism>
<dbReference type="InterPro" id="IPR051611">
    <property type="entry name" value="ECF_transporter_component"/>
</dbReference>
<accession>A0A1H2TRX9</accession>
<feature type="transmembrane region" description="Helical" evidence="8">
    <location>
        <begin position="93"/>
        <end position="124"/>
    </location>
</feature>
<evidence type="ECO:0000256" key="4">
    <source>
        <dbReference type="ARBA" id="ARBA00022692"/>
    </source>
</evidence>
<gene>
    <name evidence="9" type="ORF">SAMN04488238_102155</name>
</gene>
<dbReference type="InterPro" id="IPR003339">
    <property type="entry name" value="ABC/ECF_trnsptr_transmembrane"/>
</dbReference>
<keyword evidence="5 8" id="KW-1133">Transmembrane helix</keyword>
<evidence type="ECO:0000256" key="7">
    <source>
        <dbReference type="SAM" id="MobiDB-lite"/>
    </source>
</evidence>
<dbReference type="AlphaFoldDB" id="A0A1H2TRX9"/>
<dbReference type="CDD" id="cd16914">
    <property type="entry name" value="EcfT"/>
    <property type="match status" value="1"/>
</dbReference>